<dbReference type="SUPFAM" id="SSF51395">
    <property type="entry name" value="FMN-linked oxidoreductases"/>
    <property type="match status" value="1"/>
</dbReference>
<dbReference type="InterPro" id="IPR050074">
    <property type="entry name" value="DHO_dehydrogenase"/>
</dbReference>
<dbReference type="EMBL" id="DROD01000329">
    <property type="protein sequence ID" value="HHJ52505.1"/>
    <property type="molecule type" value="Genomic_DNA"/>
</dbReference>
<dbReference type="InterPro" id="IPR012135">
    <property type="entry name" value="Dihydroorotate_DH_1_2"/>
</dbReference>
<organism evidence="8">
    <name type="scientific">Caldithrix abyssi</name>
    <dbReference type="NCBI Taxonomy" id="187145"/>
    <lineage>
        <taxon>Bacteria</taxon>
        <taxon>Pseudomonadati</taxon>
        <taxon>Calditrichota</taxon>
        <taxon>Calditrichia</taxon>
        <taxon>Calditrichales</taxon>
        <taxon>Calditrichaceae</taxon>
        <taxon>Caldithrix</taxon>
    </lineage>
</organism>
<proteinExistence type="predicted"/>
<dbReference type="CDD" id="cd04739">
    <property type="entry name" value="DHOD_like"/>
    <property type="match status" value="1"/>
</dbReference>
<dbReference type="AlphaFoldDB" id="A0A7V5PPQ9"/>
<accession>A0A7V5PPQ9</accession>
<keyword evidence="4" id="KW-0288">FMN</keyword>
<dbReference type="GO" id="GO:0004152">
    <property type="term" value="F:dihydroorotate dehydrogenase activity"/>
    <property type="evidence" value="ECO:0007669"/>
    <property type="project" value="InterPro"/>
</dbReference>
<evidence type="ECO:0000313" key="8">
    <source>
        <dbReference type="EMBL" id="HHJ52505.1"/>
    </source>
</evidence>
<dbReference type="PANTHER" id="PTHR48109">
    <property type="entry name" value="DIHYDROOROTATE DEHYDROGENASE (QUINONE), MITOCHONDRIAL-RELATED"/>
    <property type="match status" value="1"/>
</dbReference>
<dbReference type="Pfam" id="PF01180">
    <property type="entry name" value="DHO_dh"/>
    <property type="match status" value="1"/>
</dbReference>
<keyword evidence="6" id="KW-0560">Oxidoreductase</keyword>
<evidence type="ECO:0000256" key="6">
    <source>
        <dbReference type="ARBA" id="ARBA00023002"/>
    </source>
</evidence>
<evidence type="ECO:0000259" key="7">
    <source>
        <dbReference type="Pfam" id="PF01180"/>
    </source>
</evidence>
<evidence type="ECO:0000256" key="3">
    <source>
        <dbReference type="ARBA" id="ARBA00022630"/>
    </source>
</evidence>
<feature type="domain" description="Dihydroorotate dehydrogenase catalytic" evidence="7">
    <location>
        <begin position="83"/>
        <end position="291"/>
    </location>
</feature>
<comment type="cofactor">
    <cofactor evidence="1">
        <name>FMN</name>
        <dbReference type="ChEBI" id="CHEBI:58210"/>
    </cofactor>
</comment>
<evidence type="ECO:0000256" key="2">
    <source>
        <dbReference type="ARBA" id="ARBA00004725"/>
    </source>
</evidence>
<dbReference type="InterPro" id="IPR005720">
    <property type="entry name" value="Dihydroorotate_DH_cat"/>
</dbReference>
<sequence length="330" mass="36792">MDLKTKYLGLELKNPLVPSASPLSTEVDKVKELEDNGAAAVVMYSLFEEQITHESHELDVFLSQGGESFAEAMSYFPEPEKFHNVDAEEYLEQIQKLKKAVDIPIIGSLNGISAGGWMEYAKKIEQAGADALELNIYYIPTDPSLSAEKIEDMYLEDLKTVKNQVDIPVAMKLSPFFTSFANMAQKLDKAGADGLVIFNRFYQADIDLEQLEVVPDLQLSHSYELRLPLRWLAILYGHVKADLAATTGIHTAEDVLKVVMAGADVAMMASALLQNGPAHLKKVLNDLTQWMEDHEYESIEQMKGSMSMKAVAEPAAYLRANYMKTLQSIY</sequence>
<dbReference type="Gene3D" id="3.20.20.70">
    <property type="entry name" value="Aldolase class I"/>
    <property type="match status" value="1"/>
</dbReference>
<dbReference type="UniPathway" id="UPA00070"/>
<dbReference type="GO" id="GO:0005737">
    <property type="term" value="C:cytoplasm"/>
    <property type="evidence" value="ECO:0007669"/>
    <property type="project" value="InterPro"/>
</dbReference>
<dbReference type="InterPro" id="IPR013785">
    <property type="entry name" value="Aldolase_TIM"/>
</dbReference>
<evidence type="ECO:0000256" key="5">
    <source>
        <dbReference type="ARBA" id="ARBA00022975"/>
    </source>
</evidence>
<dbReference type="GO" id="GO:0006207">
    <property type="term" value="P:'de novo' pyrimidine nucleobase biosynthetic process"/>
    <property type="evidence" value="ECO:0007669"/>
    <property type="project" value="TreeGrafter"/>
</dbReference>
<dbReference type="PANTHER" id="PTHR48109:SF3">
    <property type="entry name" value="SLL0744 PROTEIN"/>
    <property type="match status" value="1"/>
</dbReference>
<evidence type="ECO:0000256" key="4">
    <source>
        <dbReference type="ARBA" id="ARBA00022643"/>
    </source>
</evidence>
<comment type="caution">
    <text evidence="8">The sequence shown here is derived from an EMBL/GenBank/DDBJ whole genome shotgun (WGS) entry which is preliminary data.</text>
</comment>
<reference evidence="8" key="1">
    <citation type="journal article" date="2020" name="mSystems">
        <title>Genome- and Community-Level Interaction Insights into Carbon Utilization and Element Cycling Functions of Hydrothermarchaeota in Hydrothermal Sediment.</title>
        <authorList>
            <person name="Zhou Z."/>
            <person name="Liu Y."/>
            <person name="Xu W."/>
            <person name="Pan J."/>
            <person name="Luo Z.H."/>
            <person name="Li M."/>
        </authorList>
    </citation>
    <scope>NUCLEOTIDE SEQUENCE [LARGE SCALE GENOMIC DNA]</scope>
    <source>
        <strain evidence="8">HyVt-527</strain>
    </source>
</reference>
<dbReference type="NCBIfam" id="NF005741">
    <property type="entry name" value="PRK07565.1"/>
    <property type="match status" value="1"/>
</dbReference>
<dbReference type="PIRSF" id="PIRSF000164">
    <property type="entry name" value="DHO_oxidase"/>
    <property type="match status" value="1"/>
</dbReference>
<comment type="pathway">
    <text evidence="2">Pyrimidine metabolism; UMP biosynthesis via de novo pathway.</text>
</comment>
<gene>
    <name evidence="8" type="ORF">ENJ89_04870</name>
</gene>
<evidence type="ECO:0000256" key="1">
    <source>
        <dbReference type="ARBA" id="ARBA00001917"/>
    </source>
</evidence>
<name>A0A7V5PPQ9_CALAY</name>
<dbReference type="Proteomes" id="UP000886124">
    <property type="component" value="Unassembled WGS sequence"/>
</dbReference>
<protein>
    <submittedName>
        <fullName evidence="8">Dihydroorotate dehydrogenase-like protein</fullName>
    </submittedName>
</protein>
<keyword evidence="3" id="KW-0285">Flavoprotein</keyword>
<dbReference type="GO" id="GO:0044205">
    <property type="term" value="P:'de novo' UMP biosynthetic process"/>
    <property type="evidence" value="ECO:0007669"/>
    <property type="project" value="UniProtKB-UniPathway"/>
</dbReference>
<keyword evidence="5" id="KW-0665">Pyrimidine biosynthesis</keyword>